<organism evidence="1 2">
    <name type="scientific">Agrobacterium radiobacter</name>
    <dbReference type="NCBI Taxonomy" id="362"/>
    <lineage>
        <taxon>Bacteria</taxon>
        <taxon>Pseudomonadati</taxon>
        <taxon>Pseudomonadota</taxon>
        <taxon>Alphaproteobacteria</taxon>
        <taxon>Hyphomicrobiales</taxon>
        <taxon>Rhizobiaceae</taxon>
        <taxon>Rhizobium/Agrobacterium group</taxon>
        <taxon>Agrobacterium</taxon>
        <taxon>Agrobacterium tumefaciens complex</taxon>
    </lineage>
</organism>
<evidence type="ECO:0000313" key="2">
    <source>
        <dbReference type="Proteomes" id="UP000534590"/>
    </source>
</evidence>
<dbReference type="EMBL" id="JACIHP010000008">
    <property type="protein sequence ID" value="MBB4493127.1"/>
    <property type="molecule type" value="Genomic_DNA"/>
</dbReference>
<gene>
    <name evidence="1" type="ORF">GGE40_004979</name>
</gene>
<evidence type="ECO:0000313" key="1">
    <source>
        <dbReference type="EMBL" id="MBB4493127.1"/>
    </source>
</evidence>
<proteinExistence type="predicted"/>
<accession>A0ABR6JFI5</accession>
<reference evidence="1 2" key="1">
    <citation type="submission" date="2020-08" db="EMBL/GenBank/DDBJ databases">
        <title>Genomic Encyclopedia of Type Strains, Phase IV (KMG-V): Genome sequencing to study the core and pangenomes of soil and plant-associated prokaryotes.</title>
        <authorList>
            <person name="Whitman W."/>
        </authorList>
    </citation>
    <scope>NUCLEOTIDE SEQUENCE [LARGE SCALE GENOMIC DNA]</scope>
    <source>
        <strain evidence="1 2">SEMIA 461</strain>
    </source>
</reference>
<dbReference type="RefSeq" id="WP_183229541.1">
    <property type="nucleotide sequence ID" value="NZ_JACIGS010000008.1"/>
</dbReference>
<sequence>MSDSPILSVRNAARLYRSGETVVLALDGVSFDIHPGEVVGIRAWRVSPSAALLFIMCSEWCPLSWDQGQKSTPSTCCQSLDANTRVYPVCSSLAASRKRFKNRVLLNVAQPQMLIARNTAARIKASIPFKACTLNYLVGRYDVAKTIRHA</sequence>
<comment type="caution">
    <text evidence="1">The sequence shown here is derived from an EMBL/GenBank/DDBJ whole genome shotgun (WGS) entry which is preliminary data.</text>
</comment>
<dbReference type="Proteomes" id="UP000534590">
    <property type="component" value="Unassembled WGS sequence"/>
</dbReference>
<keyword evidence="2" id="KW-1185">Reference proteome</keyword>
<name>A0ABR6JFI5_AGRRD</name>
<protein>
    <submittedName>
        <fullName evidence="1">Uncharacterized protein</fullName>
    </submittedName>
</protein>